<name>A0A3P7JE45_STRVU</name>
<feature type="transmembrane region" description="Helical" evidence="1">
    <location>
        <begin position="27"/>
        <end position="47"/>
    </location>
</feature>
<evidence type="ECO:0000313" key="3">
    <source>
        <dbReference type="Proteomes" id="UP000270094"/>
    </source>
</evidence>
<protein>
    <submittedName>
        <fullName evidence="2">Uncharacterized protein</fullName>
    </submittedName>
</protein>
<reference evidence="2 3" key="1">
    <citation type="submission" date="2018-11" db="EMBL/GenBank/DDBJ databases">
        <authorList>
            <consortium name="Pathogen Informatics"/>
        </authorList>
    </citation>
    <scope>NUCLEOTIDE SEQUENCE [LARGE SCALE GENOMIC DNA]</scope>
</reference>
<keyword evidence="3" id="KW-1185">Reference proteome</keyword>
<organism evidence="2 3">
    <name type="scientific">Strongylus vulgaris</name>
    <name type="common">Blood worm</name>
    <dbReference type="NCBI Taxonomy" id="40348"/>
    <lineage>
        <taxon>Eukaryota</taxon>
        <taxon>Metazoa</taxon>
        <taxon>Ecdysozoa</taxon>
        <taxon>Nematoda</taxon>
        <taxon>Chromadorea</taxon>
        <taxon>Rhabditida</taxon>
        <taxon>Rhabditina</taxon>
        <taxon>Rhabditomorpha</taxon>
        <taxon>Strongyloidea</taxon>
        <taxon>Strongylidae</taxon>
        <taxon>Strongylus</taxon>
    </lineage>
</organism>
<proteinExistence type="predicted"/>
<keyword evidence="1" id="KW-0812">Transmembrane</keyword>
<dbReference type="AlphaFoldDB" id="A0A3P7JE45"/>
<evidence type="ECO:0000313" key="2">
    <source>
        <dbReference type="EMBL" id="VDM83850.1"/>
    </source>
</evidence>
<keyword evidence="1" id="KW-1133">Transmembrane helix</keyword>
<accession>A0A3P7JE45</accession>
<gene>
    <name evidence="2" type="ORF">SVUK_LOCUS18848</name>
</gene>
<dbReference type="EMBL" id="UYYB01125799">
    <property type="protein sequence ID" value="VDM83850.1"/>
    <property type="molecule type" value="Genomic_DNA"/>
</dbReference>
<keyword evidence="1" id="KW-0472">Membrane</keyword>
<evidence type="ECO:0000256" key="1">
    <source>
        <dbReference type="SAM" id="Phobius"/>
    </source>
</evidence>
<sequence>MDIEELKFYRGTALNMTNSLKLVKPSWYINASVASFGLARLAFLGCMRKFRIRN</sequence>
<dbReference type="Proteomes" id="UP000270094">
    <property type="component" value="Unassembled WGS sequence"/>
</dbReference>